<dbReference type="AlphaFoldDB" id="A0A9D2IHT4"/>
<dbReference type="Proteomes" id="UP000824025">
    <property type="component" value="Unassembled WGS sequence"/>
</dbReference>
<reference evidence="1" key="2">
    <citation type="submission" date="2021-04" db="EMBL/GenBank/DDBJ databases">
        <authorList>
            <person name="Gilroy R."/>
        </authorList>
    </citation>
    <scope>NUCLEOTIDE SEQUENCE</scope>
    <source>
        <strain evidence="1">CHK192-19661</strain>
    </source>
</reference>
<proteinExistence type="predicted"/>
<sequence>MKKLEELKFLLTSVLVINQTNEHKDNDISLILDYAFRRLYGANTNLFLLACAGKTKEQIMPEVQKLLEHTQYKNYMEEIK</sequence>
<accession>A0A9D2IHT4</accession>
<protein>
    <submittedName>
        <fullName evidence="1">Uncharacterized protein</fullName>
    </submittedName>
</protein>
<evidence type="ECO:0000313" key="1">
    <source>
        <dbReference type="EMBL" id="HIZ09789.1"/>
    </source>
</evidence>
<dbReference type="EMBL" id="DXCF01000025">
    <property type="protein sequence ID" value="HIZ09789.1"/>
    <property type="molecule type" value="Genomic_DNA"/>
</dbReference>
<reference evidence="1" key="1">
    <citation type="journal article" date="2021" name="PeerJ">
        <title>Extensive microbial diversity within the chicken gut microbiome revealed by metagenomics and culture.</title>
        <authorList>
            <person name="Gilroy R."/>
            <person name="Ravi A."/>
            <person name="Getino M."/>
            <person name="Pursley I."/>
            <person name="Horton D.L."/>
            <person name="Alikhan N.F."/>
            <person name="Baker D."/>
            <person name="Gharbi K."/>
            <person name="Hall N."/>
            <person name="Watson M."/>
            <person name="Adriaenssens E.M."/>
            <person name="Foster-Nyarko E."/>
            <person name="Jarju S."/>
            <person name="Secka A."/>
            <person name="Antonio M."/>
            <person name="Oren A."/>
            <person name="Chaudhuri R.R."/>
            <person name="La Ragione R."/>
            <person name="Hildebrand F."/>
            <person name="Pallen M.J."/>
        </authorList>
    </citation>
    <scope>NUCLEOTIDE SEQUENCE</scope>
    <source>
        <strain evidence="1">CHK192-19661</strain>
    </source>
</reference>
<comment type="caution">
    <text evidence="1">The sequence shown here is derived from an EMBL/GenBank/DDBJ whole genome shotgun (WGS) entry which is preliminary data.</text>
</comment>
<organism evidence="1 2">
    <name type="scientific">Candidatus Borkfalkia avicola</name>
    <dbReference type="NCBI Taxonomy" id="2838503"/>
    <lineage>
        <taxon>Bacteria</taxon>
        <taxon>Bacillati</taxon>
        <taxon>Bacillota</taxon>
        <taxon>Clostridia</taxon>
        <taxon>Christensenellales</taxon>
        <taxon>Christensenellaceae</taxon>
        <taxon>Candidatus Borkfalkia</taxon>
    </lineage>
</organism>
<name>A0A9D2IHT4_9FIRM</name>
<evidence type="ECO:0000313" key="2">
    <source>
        <dbReference type="Proteomes" id="UP000824025"/>
    </source>
</evidence>
<gene>
    <name evidence="1" type="ORF">H9726_04790</name>
</gene>